<dbReference type="RefSeq" id="WP_330797604.1">
    <property type="nucleotide sequence ID" value="NZ_JAZEWV010000019.1"/>
</dbReference>
<comment type="caution">
    <text evidence="3">The sequence shown here is derived from an EMBL/GenBank/DDBJ whole genome shotgun (WGS) entry which is preliminary data.</text>
</comment>
<dbReference type="InterPro" id="IPR002347">
    <property type="entry name" value="SDR_fam"/>
</dbReference>
<dbReference type="EMBL" id="JAZEWV010000019">
    <property type="protein sequence ID" value="MEE4544606.1"/>
    <property type="molecule type" value="Genomic_DNA"/>
</dbReference>
<proteinExistence type="inferred from homology"/>
<evidence type="ECO:0000313" key="4">
    <source>
        <dbReference type="Proteomes" id="UP001344658"/>
    </source>
</evidence>
<dbReference type="PRINTS" id="PR00080">
    <property type="entry name" value="SDRFAMILY"/>
</dbReference>
<dbReference type="Proteomes" id="UP001344658">
    <property type="component" value="Unassembled WGS sequence"/>
</dbReference>
<evidence type="ECO:0000256" key="2">
    <source>
        <dbReference type="ARBA" id="ARBA00023002"/>
    </source>
</evidence>
<dbReference type="CDD" id="cd05233">
    <property type="entry name" value="SDR_c"/>
    <property type="match status" value="1"/>
</dbReference>
<accession>A0ABU7PFK4</accession>
<dbReference type="PANTHER" id="PTHR43477">
    <property type="entry name" value="DIHYDROANTICAPSIN 7-DEHYDROGENASE"/>
    <property type="match status" value="1"/>
</dbReference>
<dbReference type="InterPro" id="IPR051122">
    <property type="entry name" value="SDR_DHRS6-like"/>
</dbReference>
<comment type="similarity">
    <text evidence="1">Belongs to the short-chain dehydrogenases/reductases (SDR) family.</text>
</comment>
<evidence type="ECO:0000256" key="1">
    <source>
        <dbReference type="ARBA" id="ARBA00006484"/>
    </source>
</evidence>
<keyword evidence="4" id="KW-1185">Reference proteome</keyword>
<sequence>MTTTPQSAARFPQPPQSPQDFAGLSALVTGGASGIGAATARLLAARGARVAVLDRETAGAPEGTFPVTADVTSDAGVRAAVDRAAQHLGGLDVLVSNAGIGAIGTVEDNPDDEWHRVLDVNVLGMVRTARAALPYLREAAVRRPGCASITHTCSIAATAGLPQRALYSASKGAVLSLTLAMAADHVREGVRVNCVNPGTADTPWIGRLLAQAEDPAAERAALDARQPIGRLVSADEVAAAIAYLAGPAAAGVTGTALAVDGGMQGLRLRPAAT</sequence>
<dbReference type="PANTHER" id="PTHR43477:SF1">
    <property type="entry name" value="DIHYDROANTICAPSIN 7-DEHYDROGENASE"/>
    <property type="match status" value="1"/>
</dbReference>
<dbReference type="Gene3D" id="3.40.50.720">
    <property type="entry name" value="NAD(P)-binding Rossmann-like Domain"/>
    <property type="match status" value="1"/>
</dbReference>
<dbReference type="Pfam" id="PF13561">
    <property type="entry name" value="adh_short_C2"/>
    <property type="match status" value="1"/>
</dbReference>
<dbReference type="GO" id="GO:0016491">
    <property type="term" value="F:oxidoreductase activity"/>
    <property type="evidence" value="ECO:0007669"/>
    <property type="project" value="UniProtKB-KW"/>
</dbReference>
<name>A0ABU7PFK4_9ACTN</name>
<dbReference type="PROSITE" id="PS00061">
    <property type="entry name" value="ADH_SHORT"/>
    <property type="match status" value="1"/>
</dbReference>
<evidence type="ECO:0000313" key="3">
    <source>
        <dbReference type="EMBL" id="MEE4544606.1"/>
    </source>
</evidence>
<gene>
    <name evidence="3" type="ORF">V2S66_21830</name>
</gene>
<organism evidence="3 4">
    <name type="scientific">Actinacidiphila polyblastidii</name>
    <dbReference type="NCBI Taxonomy" id="3110430"/>
    <lineage>
        <taxon>Bacteria</taxon>
        <taxon>Bacillati</taxon>
        <taxon>Actinomycetota</taxon>
        <taxon>Actinomycetes</taxon>
        <taxon>Kitasatosporales</taxon>
        <taxon>Streptomycetaceae</taxon>
        <taxon>Actinacidiphila</taxon>
    </lineage>
</organism>
<keyword evidence="2 3" id="KW-0560">Oxidoreductase</keyword>
<dbReference type="PRINTS" id="PR00081">
    <property type="entry name" value="GDHRDH"/>
</dbReference>
<dbReference type="InterPro" id="IPR020904">
    <property type="entry name" value="Sc_DH/Rdtase_CS"/>
</dbReference>
<reference evidence="3 4" key="1">
    <citation type="submission" date="2023-12" db="EMBL/GenBank/DDBJ databases">
        <title>Streptomyces sp. V4-01.</title>
        <authorList>
            <person name="Somphong A."/>
            <person name="Phongsopitanun W."/>
        </authorList>
    </citation>
    <scope>NUCLEOTIDE SEQUENCE [LARGE SCALE GENOMIC DNA]</scope>
    <source>
        <strain evidence="3 4">V4-01</strain>
    </source>
</reference>
<dbReference type="SUPFAM" id="SSF51735">
    <property type="entry name" value="NAD(P)-binding Rossmann-fold domains"/>
    <property type="match status" value="1"/>
</dbReference>
<protein>
    <submittedName>
        <fullName evidence="3">SDR family oxidoreductase</fullName>
        <ecNumber evidence="3">1.-.-.-</ecNumber>
    </submittedName>
</protein>
<dbReference type="EC" id="1.-.-.-" evidence="3"/>
<dbReference type="InterPro" id="IPR036291">
    <property type="entry name" value="NAD(P)-bd_dom_sf"/>
</dbReference>